<name>A0A644VX46_9ZZZZ</name>
<dbReference type="Gene3D" id="2.60.40.2220">
    <property type="match status" value="1"/>
</dbReference>
<organism evidence="6">
    <name type="scientific">bioreactor metagenome</name>
    <dbReference type="NCBI Taxonomy" id="1076179"/>
    <lineage>
        <taxon>unclassified sequences</taxon>
        <taxon>metagenomes</taxon>
        <taxon>ecological metagenomes</taxon>
    </lineage>
</organism>
<dbReference type="Pfam" id="PF09261">
    <property type="entry name" value="Alpha-mann_mid"/>
    <property type="match status" value="1"/>
</dbReference>
<dbReference type="GO" id="GO:0006013">
    <property type="term" value="P:mannose metabolic process"/>
    <property type="evidence" value="ECO:0007669"/>
    <property type="project" value="InterPro"/>
</dbReference>
<dbReference type="InterPro" id="IPR000602">
    <property type="entry name" value="Glyco_hydro_38_N"/>
</dbReference>
<dbReference type="GO" id="GO:0046872">
    <property type="term" value="F:metal ion binding"/>
    <property type="evidence" value="ECO:0007669"/>
    <property type="project" value="UniProtKB-KW"/>
</dbReference>
<dbReference type="SUPFAM" id="SSF88713">
    <property type="entry name" value="Glycoside hydrolase/deacetylase"/>
    <property type="match status" value="1"/>
</dbReference>
<dbReference type="PANTHER" id="PTHR46017:SF1">
    <property type="entry name" value="ALPHA-MANNOSIDASE 2C1"/>
    <property type="match status" value="1"/>
</dbReference>
<evidence type="ECO:0000256" key="1">
    <source>
        <dbReference type="ARBA" id="ARBA00009792"/>
    </source>
</evidence>
<dbReference type="InterPro" id="IPR037094">
    <property type="entry name" value="Glyco_hydro_38_cen_sf"/>
</dbReference>
<dbReference type="Pfam" id="PF07748">
    <property type="entry name" value="Glyco_hydro_38C"/>
    <property type="match status" value="1"/>
</dbReference>
<dbReference type="InterPro" id="IPR011330">
    <property type="entry name" value="Glyco_hydro/deAcase_b/a-brl"/>
</dbReference>
<comment type="caution">
    <text evidence="6">The sequence shown here is derived from an EMBL/GenBank/DDBJ whole genome shotgun (WGS) entry which is preliminary data.</text>
</comment>
<gene>
    <name evidence="6" type="ORF">SDC9_42049</name>
</gene>
<dbReference type="FunFam" id="3.20.110.10:FF:000002">
    <property type="entry name" value="alpha-mannosidase 2C1 isoform X1"/>
    <property type="match status" value="1"/>
</dbReference>
<dbReference type="PANTHER" id="PTHR46017">
    <property type="entry name" value="ALPHA-MANNOSIDASE 2C1"/>
    <property type="match status" value="1"/>
</dbReference>
<evidence type="ECO:0000313" key="6">
    <source>
        <dbReference type="EMBL" id="MPL95876.1"/>
    </source>
</evidence>
<dbReference type="GO" id="GO:0030246">
    <property type="term" value="F:carbohydrate binding"/>
    <property type="evidence" value="ECO:0007669"/>
    <property type="project" value="InterPro"/>
</dbReference>
<dbReference type="GO" id="GO:0009313">
    <property type="term" value="P:oligosaccharide catabolic process"/>
    <property type="evidence" value="ECO:0007669"/>
    <property type="project" value="TreeGrafter"/>
</dbReference>
<dbReference type="GO" id="GO:0004559">
    <property type="term" value="F:alpha-mannosidase activity"/>
    <property type="evidence" value="ECO:0007669"/>
    <property type="project" value="InterPro"/>
</dbReference>
<protein>
    <recommendedName>
        <fullName evidence="5">Glycoside hydrolase family 38 central domain-containing protein</fullName>
    </recommendedName>
</protein>
<dbReference type="Gene3D" id="1.20.1270.50">
    <property type="entry name" value="Glycoside hydrolase family 38, central domain"/>
    <property type="match status" value="1"/>
</dbReference>
<dbReference type="Gene3D" id="3.20.110.10">
    <property type="entry name" value="Glycoside hydrolase 38, N terminal domain"/>
    <property type="match status" value="1"/>
</dbReference>
<dbReference type="InterPro" id="IPR011013">
    <property type="entry name" value="Gal_mutarotase_sf_dom"/>
</dbReference>
<dbReference type="FunFam" id="1.20.1270.50:FF:000004">
    <property type="entry name" value="alpha-mannosidase 2C1 isoform X1"/>
    <property type="match status" value="1"/>
</dbReference>
<accession>A0A644VX46</accession>
<dbReference type="CDD" id="cd10789">
    <property type="entry name" value="GH38N_AMII_ER_cytosolic"/>
    <property type="match status" value="1"/>
</dbReference>
<reference evidence="6" key="1">
    <citation type="submission" date="2019-08" db="EMBL/GenBank/DDBJ databases">
        <authorList>
            <person name="Kucharzyk K."/>
            <person name="Murdoch R.W."/>
            <person name="Higgins S."/>
            <person name="Loffler F."/>
        </authorList>
    </citation>
    <scope>NUCLEOTIDE SEQUENCE</scope>
</reference>
<evidence type="ECO:0000256" key="4">
    <source>
        <dbReference type="ARBA" id="ARBA00023295"/>
    </source>
</evidence>
<evidence type="ECO:0000256" key="2">
    <source>
        <dbReference type="ARBA" id="ARBA00022723"/>
    </source>
</evidence>
<dbReference type="InterPro" id="IPR027291">
    <property type="entry name" value="Glyco_hydro_38_N_sf"/>
</dbReference>
<dbReference type="Pfam" id="PF01074">
    <property type="entry name" value="Glyco_hydro_38N"/>
    <property type="match status" value="1"/>
</dbReference>
<dbReference type="InterPro" id="IPR015341">
    <property type="entry name" value="Glyco_hydro_38_cen"/>
</dbReference>
<dbReference type="InterPro" id="IPR011682">
    <property type="entry name" value="Glyco_hydro_38_C"/>
</dbReference>
<dbReference type="InterPro" id="IPR028995">
    <property type="entry name" value="Glyco_hydro_57/38_cen_sf"/>
</dbReference>
<dbReference type="Pfam" id="PF17677">
    <property type="entry name" value="Glyco_hydro38C2"/>
    <property type="match status" value="1"/>
</dbReference>
<comment type="similarity">
    <text evidence="1">Belongs to the glycosyl hydrolase 38 family.</text>
</comment>
<keyword evidence="4" id="KW-0326">Glycosidase</keyword>
<dbReference type="Gene3D" id="2.70.98.30">
    <property type="entry name" value="Golgi alpha-mannosidase II, domain 4"/>
    <property type="match status" value="1"/>
</dbReference>
<dbReference type="AlphaFoldDB" id="A0A644VX46"/>
<dbReference type="InterPro" id="IPR041147">
    <property type="entry name" value="GH38_C"/>
</dbReference>
<dbReference type="SUPFAM" id="SSF74650">
    <property type="entry name" value="Galactose mutarotase-like"/>
    <property type="match status" value="1"/>
</dbReference>
<proteinExistence type="inferred from homology"/>
<dbReference type="SUPFAM" id="SSF88688">
    <property type="entry name" value="Families 57/38 glycoside transferase middle domain"/>
    <property type="match status" value="1"/>
</dbReference>
<dbReference type="EMBL" id="VSSQ01000485">
    <property type="protein sequence ID" value="MPL95876.1"/>
    <property type="molecule type" value="Genomic_DNA"/>
</dbReference>
<sequence length="1040" mass="117606">MTKQQLQLFVQGPLQVLNQSRYAQMLDVQDLQYKTCAYHDWGVRLEADGWLPFDRSRGFGGREYHALFKTALKVPPSWMGGKVRLKVETGSSDIWNFNNPQFLVYLNDKLSCGFDVRHTEVDLPDMEDVELVLYCYVSSEKQDVFLDVSIYLVNEELEAFVYDLGLAYETAMTVEYDSEAYITLSKACIEAVKAVDFSSLKALQNVSMLTKARAVLSQILSSGTSPSKAKVAVVGHSHIDMAWLWTVDQTREKGIRSYATVLSLMEQYPDYVFSSSQMQLLAFIKADMPSLYDRIKARIDEGRWEVEGGMWVESDTILTSGESLVRQFYWGKKWMRDEYGKESVVLWLPDCFGFPATLPQIMKGAGISYFVTTKLGWNETNRFPHDVFAWQGLDGSRVLSYLVSTTDYESLASYPKKTSNETTYNGVLTPSQILGTRQRFQDKALCSSNLHLYGYGDGGGGPTKQMLENHQRMKTGLPGLPKTYSSTVRSFLDTVRNEVPDPPVWAGELYLEYHRGTYTTMAEVKRLNRLCEQKAFASEFFGCLAWALDARQRYPHQSFEAAWKLLALNQFHDILPGSSIKEVYETTIPQLTQITTTFDEAASQARSFLASNIAKAAEDVVVFNTLDFVRNDLCTIEAASYCSIHDETGRRLPSCKQGSKLHFIACKVPSKGWKRYRLGNEHAESESPFSWAEPNLSTPYYEATFAKDGSLARLYDKQQRREVFAQGKRGNVLSLSVDLPKEFDAWNIGKQGALMQYALDGEVRYRVLSCSEVGITLEGTWTWLKSTYRQRITFGAHSKRIDFNLHVDWREDHLMLRTAFDVDVRAMRASYDIAFGVCERSTHTNTSWDEVQFEVPAHKWVDLSEKTHGVALLSKQSYGYSAKGNTLTLSLLRAPTYPSPQADRGEHDFSYALLPHAGGYEQGKVVEEGYALHQSLIAERSEQVCDKLDDHFSLVEATGDGVVIETIKKCEERASLILRLISMAGRDGVCTLRSALAVKQVWICNLVEERLEQLSVAGQMVEIAMKGHEIVSVELVLNDE</sequence>
<keyword evidence="2" id="KW-0479">Metal-binding</keyword>
<dbReference type="SMART" id="SM00872">
    <property type="entry name" value="Alpha-mann_mid"/>
    <property type="match status" value="1"/>
</dbReference>
<evidence type="ECO:0000259" key="5">
    <source>
        <dbReference type="SMART" id="SM00872"/>
    </source>
</evidence>
<evidence type="ECO:0000256" key="3">
    <source>
        <dbReference type="ARBA" id="ARBA00022801"/>
    </source>
</evidence>
<feature type="domain" description="Glycoside hydrolase family 38 central" evidence="5">
    <location>
        <begin position="512"/>
        <end position="591"/>
    </location>
</feature>
<keyword evidence="3" id="KW-0378">Hydrolase</keyword>